<accession>A0A834Y0X1</accession>
<sequence length="360" mass="42279">MLEKRRYLHGYVAQPYTATLVITTLLLCCFTFWMFIETPRVQLIVPDEKLQPSYILLVPDNVSSSTLQQQQQQQQEAYSLNNLSIDDETRLIDLNDFKFIINHDLCNKTEPLLLIMIHTAPKNYDKRLTIRETWGKKTSDIVILFLIGATDEYHDSIIEENKKYNDIIQGNFIDAYKNMTYKHVMTLKWATYYCSNTKYILKIDDDVFINIRELIDFIKHNLSPWGARRMILCDPLPPSAVKRTYRSKWRVSPQEYPDRNYPGYCAGYAILYSPDSVFLLYREAQKLPYFWIDDVHITGTVAINVNLTHDSLHSYILRHDDMIKLIHNSNYQHKSFIFGPPDMTEDNIKALHRISSNNTT</sequence>
<proteinExistence type="inferred from homology"/>
<dbReference type="GO" id="GO:0006493">
    <property type="term" value="P:protein O-linked glycosylation"/>
    <property type="evidence" value="ECO:0007669"/>
    <property type="project" value="TreeGrafter"/>
</dbReference>
<organism evidence="12 13">
    <name type="scientific">Aphidius gifuensis</name>
    <name type="common">Parasitoid wasp</name>
    <dbReference type="NCBI Taxonomy" id="684658"/>
    <lineage>
        <taxon>Eukaryota</taxon>
        <taxon>Metazoa</taxon>
        <taxon>Ecdysozoa</taxon>
        <taxon>Arthropoda</taxon>
        <taxon>Hexapoda</taxon>
        <taxon>Insecta</taxon>
        <taxon>Pterygota</taxon>
        <taxon>Neoptera</taxon>
        <taxon>Endopterygota</taxon>
        <taxon>Hymenoptera</taxon>
        <taxon>Apocrita</taxon>
        <taxon>Ichneumonoidea</taxon>
        <taxon>Braconidae</taxon>
        <taxon>Aphidiinae</taxon>
        <taxon>Aphidius</taxon>
    </lineage>
</organism>
<feature type="transmembrane region" description="Helical" evidence="11">
    <location>
        <begin position="12"/>
        <end position="36"/>
    </location>
</feature>
<comment type="caution">
    <text evidence="12">The sequence shown here is derived from an EMBL/GenBank/DDBJ whole genome shotgun (WGS) entry which is preliminary data.</text>
</comment>
<keyword evidence="9 11" id="KW-0472">Membrane</keyword>
<dbReference type="EC" id="2.4.1.-" evidence="11"/>
<keyword evidence="13" id="KW-1185">Reference proteome</keyword>
<comment type="similarity">
    <text evidence="2 11">Belongs to the glycosyltransferase 31 family.</text>
</comment>
<comment type="subcellular location">
    <subcellularLocation>
        <location evidence="1 11">Golgi apparatus membrane</location>
        <topology evidence="1 11">Single-pass type II membrane protein</topology>
    </subcellularLocation>
</comment>
<evidence type="ECO:0000256" key="6">
    <source>
        <dbReference type="ARBA" id="ARBA00022968"/>
    </source>
</evidence>
<keyword evidence="5 11" id="KW-0812">Transmembrane</keyword>
<dbReference type="Gene3D" id="3.90.550.50">
    <property type="match status" value="1"/>
</dbReference>
<keyword evidence="7 11" id="KW-1133">Transmembrane helix</keyword>
<evidence type="ECO:0000256" key="9">
    <source>
        <dbReference type="ARBA" id="ARBA00023136"/>
    </source>
</evidence>
<evidence type="ECO:0000256" key="10">
    <source>
        <dbReference type="ARBA" id="ARBA00023180"/>
    </source>
</evidence>
<keyword evidence="4" id="KW-0808">Transferase</keyword>
<dbReference type="InterPro" id="IPR002659">
    <property type="entry name" value="Glyco_trans_31"/>
</dbReference>
<keyword evidence="10" id="KW-0325">Glycoprotein</keyword>
<dbReference type="AlphaFoldDB" id="A0A834Y0X1"/>
<dbReference type="PANTHER" id="PTHR11214:SF376">
    <property type="entry name" value="HEXOSYLTRANSFERASE"/>
    <property type="match status" value="1"/>
</dbReference>
<evidence type="ECO:0000313" key="13">
    <source>
        <dbReference type="Proteomes" id="UP000639338"/>
    </source>
</evidence>
<evidence type="ECO:0000256" key="7">
    <source>
        <dbReference type="ARBA" id="ARBA00022989"/>
    </source>
</evidence>
<dbReference type="Pfam" id="PF01762">
    <property type="entry name" value="Galactosyl_T"/>
    <property type="match status" value="1"/>
</dbReference>
<evidence type="ECO:0000256" key="4">
    <source>
        <dbReference type="ARBA" id="ARBA00022679"/>
    </source>
</evidence>
<dbReference type="EMBL" id="JACMRX010000002">
    <property type="protein sequence ID" value="KAF7994546.1"/>
    <property type="molecule type" value="Genomic_DNA"/>
</dbReference>
<keyword evidence="8 11" id="KW-0333">Golgi apparatus</keyword>
<dbReference type="GO" id="GO:0000139">
    <property type="term" value="C:Golgi membrane"/>
    <property type="evidence" value="ECO:0007669"/>
    <property type="project" value="UniProtKB-SubCell"/>
</dbReference>
<gene>
    <name evidence="12" type="ORF">HCN44_004018</name>
</gene>
<keyword evidence="3 11" id="KW-0328">Glycosyltransferase</keyword>
<name>A0A834Y0X1_APHGI</name>
<reference evidence="12 13" key="1">
    <citation type="submission" date="2020-08" db="EMBL/GenBank/DDBJ databases">
        <title>Aphidius gifuensis genome sequencing and assembly.</title>
        <authorList>
            <person name="Du Z."/>
        </authorList>
    </citation>
    <scope>NUCLEOTIDE SEQUENCE [LARGE SCALE GENOMIC DNA]</scope>
    <source>
        <strain evidence="12">YNYX2018</strain>
        <tissue evidence="12">Adults</tissue>
    </source>
</reference>
<keyword evidence="6 11" id="KW-0735">Signal-anchor</keyword>
<dbReference type="PANTHER" id="PTHR11214">
    <property type="entry name" value="BETA-1,3-N-ACETYLGLUCOSAMINYLTRANSFERASE"/>
    <property type="match status" value="1"/>
</dbReference>
<protein>
    <recommendedName>
        <fullName evidence="11">Hexosyltransferase</fullName>
        <ecNumber evidence="11">2.4.1.-</ecNumber>
    </recommendedName>
</protein>
<dbReference type="FunFam" id="3.90.550.50:FF:000001">
    <property type="entry name" value="Hexosyltransferase"/>
    <property type="match status" value="1"/>
</dbReference>
<evidence type="ECO:0000256" key="1">
    <source>
        <dbReference type="ARBA" id="ARBA00004323"/>
    </source>
</evidence>
<dbReference type="Proteomes" id="UP000639338">
    <property type="component" value="Unassembled WGS sequence"/>
</dbReference>
<dbReference type="OrthoDB" id="115198at2759"/>
<evidence type="ECO:0000313" key="12">
    <source>
        <dbReference type="EMBL" id="KAF7994546.1"/>
    </source>
</evidence>
<evidence type="ECO:0000256" key="11">
    <source>
        <dbReference type="RuleBase" id="RU363063"/>
    </source>
</evidence>
<evidence type="ECO:0000256" key="5">
    <source>
        <dbReference type="ARBA" id="ARBA00022692"/>
    </source>
</evidence>
<dbReference type="GO" id="GO:0016758">
    <property type="term" value="F:hexosyltransferase activity"/>
    <property type="evidence" value="ECO:0007669"/>
    <property type="project" value="InterPro"/>
</dbReference>
<evidence type="ECO:0000256" key="3">
    <source>
        <dbReference type="ARBA" id="ARBA00022676"/>
    </source>
</evidence>
<evidence type="ECO:0000256" key="2">
    <source>
        <dbReference type="ARBA" id="ARBA00008661"/>
    </source>
</evidence>
<evidence type="ECO:0000256" key="8">
    <source>
        <dbReference type="ARBA" id="ARBA00023034"/>
    </source>
</evidence>